<dbReference type="EMBL" id="CP065856">
    <property type="protein sequence ID" value="QPV62026.1"/>
    <property type="molecule type" value="Genomic_DNA"/>
</dbReference>
<dbReference type="InterPro" id="IPR036291">
    <property type="entry name" value="NAD(P)-bd_dom_sf"/>
</dbReference>
<dbReference type="Proteomes" id="UP000595001">
    <property type="component" value="Chromosome"/>
</dbReference>
<dbReference type="Pfam" id="PF00107">
    <property type="entry name" value="ADH_zinc_N"/>
    <property type="match status" value="1"/>
</dbReference>
<keyword evidence="4" id="KW-0862">Zinc</keyword>
<gene>
    <name evidence="7" type="ORF">I7X12_14890</name>
</gene>
<evidence type="ECO:0000256" key="5">
    <source>
        <dbReference type="ARBA" id="ARBA00023002"/>
    </source>
</evidence>
<dbReference type="KEGG" id="hlt:I7X12_14890"/>
<dbReference type="OrthoDB" id="168897at2157"/>
<sequence>MERTSLYFTAPRTVERRPTSVDPDPDEVVVETRVSGISAGTELLIYRDEAPTDVPADETLDALDGDLTYPVRYGYAAVGDVVATGGRVADDWLDRTVFGFNPHETRFAAAPDALVAVPEDVSPEAMTMAPSVETATSLVLDGRPRVGERVVVFGAGVVGLCTVARLAEFPLDRLVAVDPIAARRERARDLGADAAVGPGGIASVVDGWDDPDGADLVFELSGQPEALDAAVDAAGYDSRVVVGSWYGDKPATLDLGTDFHRDRVSVESSQVSTLDPETRGRWSKPRRMDVALDCLGRLDTESLISHRVPFGEATEAYRLLDERADDPLQVLLTYE</sequence>
<evidence type="ECO:0000259" key="6">
    <source>
        <dbReference type="Pfam" id="PF00107"/>
    </source>
</evidence>
<keyword evidence="3" id="KW-0479">Metal-binding</keyword>
<comment type="cofactor">
    <cofactor evidence="1">
        <name>Zn(2+)</name>
        <dbReference type="ChEBI" id="CHEBI:29105"/>
    </cofactor>
</comment>
<evidence type="ECO:0000313" key="8">
    <source>
        <dbReference type="Proteomes" id="UP000595001"/>
    </source>
</evidence>
<keyword evidence="8" id="KW-1185">Reference proteome</keyword>
<dbReference type="GeneID" id="60589805"/>
<dbReference type="CDD" id="cd08255">
    <property type="entry name" value="2-desacetyl-2-hydroxyethyl_bacteriochlorophyllide_like"/>
    <property type="match status" value="1"/>
</dbReference>
<comment type="similarity">
    <text evidence="2">Belongs to the zinc-containing alcohol dehydrogenase family.</text>
</comment>
<dbReference type="SUPFAM" id="SSF51735">
    <property type="entry name" value="NAD(P)-binding Rossmann-fold domains"/>
    <property type="match status" value="1"/>
</dbReference>
<proteinExistence type="inferred from homology"/>
<dbReference type="RefSeq" id="WP_198060843.1">
    <property type="nucleotide sequence ID" value="NZ_CP065856.1"/>
</dbReference>
<dbReference type="GO" id="GO:0016491">
    <property type="term" value="F:oxidoreductase activity"/>
    <property type="evidence" value="ECO:0007669"/>
    <property type="project" value="UniProtKB-KW"/>
</dbReference>
<dbReference type="PANTHER" id="PTHR43350">
    <property type="entry name" value="NAD-DEPENDENT ALCOHOL DEHYDROGENASE"/>
    <property type="match status" value="1"/>
</dbReference>
<dbReference type="InterPro" id="IPR011032">
    <property type="entry name" value="GroES-like_sf"/>
</dbReference>
<reference evidence="7 8" key="1">
    <citation type="submission" date="2020-12" db="EMBL/GenBank/DDBJ databases">
        <title>Halosimplex halophilum sp. nov. and Halosimplex salinum sp. nov., two new members of the genus Halosimplex.</title>
        <authorList>
            <person name="Cui H.L."/>
        </authorList>
    </citation>
    <scope>NUCLEOTIDE SEQUENCE [LARGE SCALE GENOMIC DNA]</scope>
    <source>
        <strain evidence="7 8">YGH94</strain>
    </source>
</reference>
<dbReference type="SUPFAM" id="SSF50129">
    <property type="entry name" value="GroES-like"/>
    <property type="match status" value="1"/>
</dbReference>
<evidence type="ECO:0000256" key="4">
    <source>
        <dbReference type="ARBA" id="ARBA00022833"/>
    </source>
</evidence>
<keyword evidence="5" id="KW-0560">Oxidoreductase</keyword>
<accession>A0A7T3FWG4</accession>
<name>A0A7T3FWG4_9EURY</name>
<organism evidence="7 8">
    <name type="scientific">Halosimplex litoreum</name>
    <dbReference type="NCBI Taxonomy" id="1198301"/>
    <lineage>
        <taxon>Archaea</taxon>
        <taxon>Methanobacteriati</taxon>
        <taxon>Methanobacteriota</taxon>
        <taxon>Stenosarchaea group</taxon>
        <taxon>Halobacteria</taxon>
        <taxon>Halobacteriales</taxon>
        <taxon>Haloarculaceae</taxon>
        <taxon>Halosimplex</taxon>
    </lineage>
</organism>
<protein>
    <submittedName>
        <fullName evidence="7">Zinc-binding alcohol dehydrogenase</fullName>
    </submittedName>
</protein>
<dbReference type="AlphaFoldDB" id="A0A7T3FWG4"/>
<evidence type="ECO:0000313" key="7">
    <source>
        <dbReference type="EMBL" id="QPV62026.1"/>
    </source>
</evidence>
<dbReference type="GO" id="GO:0046872">
    <property type="term" value="F:metal ion binding"/>
    <property type="evidence" value="ECO:0007669"/>
    <property type="project" value="UniProtKB-KW"/>
</dbReference>
<dbReference type="Gene3D" id="3.40.50.720">
    <property type="entry name" value="NAD(P)-binding Rossmann-like Domain"/>
    <property type="match status" value="1"/>
</dbReference>
<dbReference type="PANTHER" id="PTHR43350:SF19">
    <property type="entry name" value="D-GULOSIDE 3-DEHYDROGENASE"/>
    <property type="match status" value="1"/>
</dbReference>
<feature type="domain" description="Alcohol dehydrogenase-like C-terminal" evidence="6">
    <location>
        <begin position="158"/>
        <end position="273"/>
    </location>
</feature>
<evidence type="ECO:0000256" key="1">
    <source>
        <dbReference type="ARBA" id="ARBA00001947"/>
    </source>
</evidence>
<dbReference type="Gene3D" id="3.90.180.10">
    <property type="entry name" value="Medium-chain alcohol dehydrogenases, catalytic domain"/>
    <property type="match status" value="2"/>
</dbReference>
<evidence type="ECO:0000256" key="3">
    <source>
        <dbReference type="ARBA" id="ARBA00022723"/>
    </source>
</evidence>
<evidence type="ECO:0000256" key="2">
    <source>
        <dbReference type="ARBA" id="ARBA00008072"/>
    </source>
</evidence>
<dbReference type="InterPro" id="IPR013149">
    <property type="entry name" value="ADH-like_C"/>
</dbReference>